<evidence type="ECO:0000259" key="8">
    <source>
        <dbReference type="SMART" id="SM00738"/>
    </source>
</evidence>
<evidence type="ECO:0000256" key="3">
    <source>
        <dbReference type="ARBA" id="ARBA00023015"/>
    </source>
</evidence>
<organism evidence="10 11">
    <name type="scientific">Hujiaoplasma nucleasis</name>
    <dbReference type="NCBI Taxonomy" id="2725268"/>
    <lineage>
        <taxon>Bacteria</taxon>
        <taxon>Bacillati</taxon>
        <taxon>Mycoplasmatota</taxon>
        <taxon>Mollicutes</taxon>
        <taxon>Candidatus Izemoplasmatales</taxon>
        <taxon>Hujiaoplasmataceae</taxon>
        <taxon>Hujiaoplasma</taxon>
    </lineage>
</organism>
<dbReference type="EMBL" id="CP051151">
    <property type="protein sequence ID" value="QLY40313.1"/>
    <property type="molecule type" value="Genomic_DNA"/>
</dbReference>
<dbReference type="AlphaFoldDB" id="A0A7L6N2B8"/>
<dbReference type="Pfam" id="PF02357">
    <property type="entry name" value="NusG"/>
    <property type="match status" value="1"/>
</dbReference>
<dbReference type="PANTHER" id="PTHR30265">
    <property type="entry name" value="RHO-INTERACTING TRANSCRIPTION TERMINATION FACTOR NUSG"/>
    <property type="match status" value="1"/>
</dbReference>
<proteinExistence type="inferred from homology"/>
<dbReference type="Gene3D" id="3.30.70.940">
    <property type="entry name" value="NusG, N-terminal domain"/>
    <property type="match status" value="1"/>
</dbReference>
<dbReference type="SUPFAM" id="SSF82679">
    <property type="entry name" value="N-utilization substance G protein NusG, N-terminal domain"/>
    <property type="match status" value="1"/>
</dbReference>
<dbReference type="InterPro" id="IPR008991">
    <property type="entry name" value="Translation_prot_SH3-like_sf"/>
</dbReference>
<evidence type="ECO:0000256" key="1">
    <source>
        <dbReference type="ARBA" id="ARBA00022472"/>
    </source>
</evidence>
<dbReference type="HAMAP" id="MF_00948">
    <property type="entry name" value="NusG"/>
    <property type="match status" value="1"/>
</dbReference>
<evidence type="ECO:0000256" key="2">
    <source>
        <dbReference type="ARBA" id="ARBA00022814"/>
    </source>
</evidence>
<dbReference type="Proteomes" id="UP000512167">
    <property type="component" value="Chromosome"/>
</dbReference>
<dbReference type="InterPro" id="IPR005824">
    <property type="entry name" value="KOW"/>
</dbReference>
<dbReference type="SUPFAM" id="SSF50104">
    <property type="entry name" value="Translation proteins SH3-like domain"/>
    <property type="match status" value="1"/>
</dbReference>
<keyword evidence="1 5" id="KW-0806">Transcription termination</keyword>
<evidence type="ECO:0000313" key="10">
    <source>
        <dbReference type="EMBL" id="QLY40313.1"/>
    </source>
</evidence>
<reference evidence="10 11" key="1">
    <citation type="submission" date="2020-04" db="EMBL/GenBank/DDBJ databases">
        <authorList>
            <person name="Zheng R.K."/>
            <person name="Sun C.M."/>
        </authorList>
    </citation>
    <scope>NUCLEOTIDE SEQUENCE [LARGE SCALE GENOMIC DNA]</scope>
    <source>
        <strain evidence="11">zrk29</strain>
    </source>
</reference>
<dbReference type="CDD" id="cd09891">
    <property type="entry name" value="NGN_Bact_1"/>
    <property type="match status" value="1"/>
</dbReference>
<dbReference type="CDD" id="cd06091">
    <property type="entry name" value="KOW_NusG"/>
    <property type="match status" value="1"/>
</dbReference>
<gene>
    <name evidence="5 10" type="primary">nusG</name>
    <name evidence="10" type="ORF">HF295_05345</name>
</gene>
<dbReference type="SMART" id="SM00739">
    <property type="entry name" value="KOW"/>
    <property type="match status" value="1"/>
</dbReference>
<dbReference type="Gene3D" id="2.30.30.30">
    <property type="match status" value="1"/>
</dbReference>
<comment type="similarity">
    <text evidence="5 7">Belongs to the NusG family.</text>
</comment>
<dbReference type="InterPro" id="IPR014722">
    <property type="entry name" value="Rib_uL2_dom2"/>
</dbReference>
<protein>
    <recommendedName>
        <fullName evidence="5 6">Transcription termination/antitermination protein NusG</fullName>
    </recommendedName>
</protein>
<dbReference type="InterPro" id="IPR036735">
    <property type="entry name" value="NGN_dom_sf"/>
</dbReference>
<feature type="domain" description="NusG-like N-terminal" evidence="8">
    <location>
        <begin position="5"/>
        <end position="117"/>
    </location>
</feature>
<dbReference type="KEGG" id="tbk:HF295_05345"/>
<keyword evidence="2 5" id="KW-0889">Transcription antitermination</keyword>
<dbReference type="InterPro" id="IPR006645">
    <property type="entry name" value="NGN-like_dom"/>
</dbReference>
<feature type="domain" description="KOW" evidence="9">
    <location>
        <begin position="126"/>
        <end position="153"/>
    </location>
</feature>
<dbReference type="GO" id="GO:0031564">
    <property type="term" value="P:transcription antitermination"/>
    <property type="evidence" value="ECO:0007669"/>
    <property type="project" value="UniProtKB-UniRule"/>
</dbReference>
<dbReference type="GO" id="GO:0006353">
    <property type="term" value="P:DNA-templated transcription termination"/>
    <property type="evidence" value="ECO:0007669"/>
    <property type="project" value="UniProtKB-UniRule"/>
</dbReference>
<dbReference type="InterPro" id="IPR043425">
    <property type="entry name" value="NusG-like"/>
</dbReference>
<keyword evidence="11" id="KW-1185">Reference proteome</keyword>
<keyword evidence="4 5" id="KW-0804">Transcription</keyword>
<dbReference type="GO" id="GO:0005829">
    <property type="term" value="C:cytosol"/>
    <property type="evidence" value="ECO:0007669"/>
    <property type="project" value="TreeGrafter"/>
</dbReference>
<dbReference type="PRINTS" id="PR00338">
    <property type="entry name" value="NUSGTNSCPFCT"/>
</dbReference>
<evidence type="ECO:0000256" key="7">
    <source>
        <dbReference type="RuleBase" id="RU000538"/>
    </source>
</evidence>
<dbReference type="InterPro" id="IPR001062">
    <property type="entry name" value="Transcrpt_antiterm_NusG"/>
</dbReference>
<sequence>MNGEKRLWYIVQTYSGKEDSVKSSLERRIESMNMEDLIFQVMIPETIEIEEKPDKSKKEKSIKIFPGYVFIEMIVTDDSWFVVRNTPGVTGFLGSSGGGTKPVPLKPEEILPILKKCGMLEVQRLNVKVGQTVRIADGNFKGQEVVVESIDEDQGKIHVLIEMFERQTSMELDFAQIEVIK</sequence>
<keyword evidence="3 5" id="KW-0805">Transcription regulation</keyword>
<accession>A0A7L6N2B8</accession>
<dbReference type="RefSeq" id="WP_312031140.1">
    <property type="nucleotide sequence ID" value="NZ_CP051151.1"/>
</dbReference>
<dbReference type="Pfam" id="PF00467">
    <property type="entry name" value="KOW"/>
    <property type="match status" value="1"/>
</dbReference>
<dbReference type="InterPro" id="IPR047050">
    <property type="entry name" value="NGN"/>
</dbReference>
<evidence type="ECO:0000256" key="5">
    <source>
        <dbReference type="HAMAP-Rule" id="MF_00948"/>
    </source>
</evidence>
<dbReference type="GO" id="GO:0032784">
    <property type="term" value="P:regulation of DNA-templated transcription elongation"/>
    <property type="evidence" value="ECO:0007669"/>
    <property type="project" value="InterPro"/>
</dbReference>
<name>A0A7L6N2B8_9MOLU</name>
<evidence type="ECO:0000259" key="9">
    <source>
        <dbReference type="SMART" id="SM00739"/>
    </source>
</evidence>
<evidence type="ECO:0000256" key="6">
    <source>
        <dbReference type="NCBIfam" id="TIGR00922"/>
    </source>
</evidence>
<evidence type="ECO:0000313" key="11">
    <source>
        <dbReference type="Proteomes" id="UP000512167"/>
    </source>
</evidence>
<evidence type="ECO:0000256" key="4">
    <source>
        <dbReference type="ARBA" id="ARBA00023163"/>
    </source>
</evidence>
<dbReference type="PANTHER" id="PTHR30265:SF2">
    <property type="entry name" value="TRANSCRIPTION TERMINATION_ANTITERMINATION PROTEIN NUSG"/>
    <property type="match status" value="1"/>
</dbReference>
<dbReference type="GO" id="GO:0006354">
    <property type="term" value="P:DNA-templated transcription elongation"/>
    <property type="evidence" value="ECO:0007669"/>
    <property type="project" value="UniProtKB-UniRule"/>
</dbReference>
<comment type="function">
    <text evidence="5 7">Participates in transcription elongation, termination and antitermination.</text>
</comment>
<dbReference type="NCBIfam" id="TIGR00922">
    <property type="entry name" value="nusG"/>
    <property type="match status" value="1"/>
</dbReference>
<dbReference type="SMART" id="SM00738">
    <property type="entry name" value="NGN"/>
    <property type="match status" value="1"/>
</dbReference>